<dbReference type="InterPro" id="IPR036430">
    <property type="entry name" value="RNase_T2-like_sf"/>
</dbReference>
<comment type="caution">
    <text evidence="4">The sequence shown here is derived from an EMBL/GenBank/DDBJ whole genome shotgun (WGS) entry which is preliminary data.</text>
</comment>
<protein>
    <submittedName>
        <fullName evidence="4">Ribonuclease I</fullName>
    </submittedName>
</protein>
<dbReference type="Pfam" id="PF00445">
    <property type="entry name" value="Ribonuclease_T2"/>
    <property type="match status" value="1"/>
</dbReference>
<dbReference type="PROSITE" id="PS00530">
    <property type="entry name" value="RNASE_T2_1"/>
    <property type="match status" value="1"/>
</dbReference>
<evidence type="ECO:0000256" key="3">
    <source>
        <dbReference type="SAM" id="SignalP"/>
    </source>
</evidence>
<evidence type="ECO:0000313" key="4">
    <source>
        <dbReference type="EMBL" id="MBK4714681.1"/>
    </source>
</evidence>
<dbReference type="SUPFAM" id="SSF55895">
    <property type="entry name" value="Ribonuclease Rh-like"/>
    <property type="match status" value="1"/>
</dbReference>
<evidence type="ECO:0000313" key="5">
    <source>
        <dbReference type="Proteomes" id="UP000659047"/>
    </source>
</evidence>
<dbReference type="Proteomes" id="UP000659047">
    <property type="component" value="Unassembled WGS sequence"/>
</dbReference>
<keyword evidence="5" id="KW-1185">Reference proteome</keyword>
<dbReference type="GO" id="GO:0003723">
    <property type="term" value="F:RNA binding"/>
    <property type="evidence" value="ECO:0007669"/>
    <property type="project" value="InterPro"/>
</dbReference>
<evidence type="ECO:0000256" key="1">
    <source>
        <dbReference type="ARBA" id="ARBA00007469"/>
    </source>
</evidence>
<dbReference type="PANTHER" id="PTHR11240">
    <property type="entry name" value="RIBONUCLEASE T2"/>
    <property type="match status" value="1"/>
</dbReference>
<dbReference type="GO" id="GO:0033897">
    <property type="term" value="F:ribonuclease T2 activity"/>
    <property type="evidence" value="ECO:0007669"/>
    <property type="project" value="InterPro"/>
</dbReference>
<organism evidence="4 5">
    <name type="scientific">Tenebrionibacter intestinalis</name>
    <dbReference type="NCBI Taxonomy" id="2799638"/>
    <lineage>
        <taxon>Bacteria</taxon>
        <taxon>Pseudomonadati</taxon>
        <taxon>Pseudomonadota</taxon>
        <taxon>Gammaproteobacteria</taxon>
        <taxon>Enterobacterales</taxon>
        <taxon>Enterobacteriaceae</taxon>
        <taxon>Tenebrionibacter/Tenebrionicola group</taxon>
        <taxon>Tenebrionibacter</taxon>
    </lineage>
</organism>
<dbReference type="EMBL" id="JAEPBH010000009">
    <property type="protein sequence ID" value="MBK4714681.1"/>
    <property type="molecule type" value="Genomic_DNA"/>
</dbReference>
<keyword evidence="3" id="KW-0732">Signal</keyword>
<dbReference type="InterPro" id="IPR033130">
    <property type="entry name" value="RNase_T2_His_AS_2"/>
</dbReference>
<dbReference type="InterPro" id="IPR018188">
    <property type="entry name" value="RNase_T2_His_AS_1"/>
</dbReference>
<dbReference type="GO" id="GO:0006401">
    <property type="term" value="P:RNA catabolic process"/>
    <property type="evidence" value="ECO:0007669"/>
    <property type="project" value="TreeGrafter"/>
</dbReference>
<gene>
    <name evidence="4" type="primary">rna</name>
    <name evidence="4" type="ORF">JJB97_04900</name>
</gene>
<accession>A0A8K0V307</accession>
<dbReference type="NCBIfam" id="NF007502">
    <property type="entry name" value="PRK10095.1"/>
    <property type="match status" value="1"/>
</dbReference>
<evidence type="ECO:0000256" key="2">
    <source>
        <dbReference type="RuleBase" id="RU004328"/>
    </source>
</evidence>
<dbReference type="PROSITE" id="PS00531">
    <property type="entry name" value="RNASE_T2_2"/>
    <property type="match status" value="1"/>
</dbReference>
<dbReference type="PANTHER" id="PTHR11240:SF22">
    <property type="entry name" value="RIBONUCLEASE T2"/>
    <property type="match status" value="1"/>
</dbReference>
<feature type="signal peptide" evidence="3">
    <location>
        <begin position="1"/>
        <end position="22"/>
    </location>
</feature>
<name>A0A8K0V307_9ENTR</name>
<sequence length="270" mass="29927">MKNRLISSAFILLSAFVNHSEAATALAPTRYGDFDNYVLALSWQTGFCQSMHVRGRNVPTECRMQQEKRDKTQFLTIHGLWPGLPKSIAARGVDNKRWMRYGCATRPVPDMPEAKSARKCALPQVAISPDIAEKLSNAMPGAGGNSCLERYEYAKHGVCFGFSPDAWFATMLRLNQEVRQSALGRFLAAHYGETVSRSDFNRALENAWGKNSVKAVKLTCHGNPAWLTEIQINLRADSINAPLNAHSFLAQPHPGNCAKRFLLDAAGFDK</sequence>
<reference evidence="4" key="1">
    <citation type="submission" date="2021-01" db="EMBL/GenBank/DDBJ databases">
        <title>Intestinitalea alba gen. nov., sp. nov., a novel genus of the family Enterobacteriaceae, isolated from the gut of the plastic-eating mealworm Tenebrio molitor L.</title>
        <authorList>
            <person name="Yang Y."/>
        </authorList>
    </citation>
    <scope>NUCLEOTIDE SEQUENCE</scope>
    <source>
        <strain evidence="4">BIT-L3</strain>
    </source>
</reference>
<dbReference type="Gene3D" id="3.90.730.10">
    <property type="entry name" value="Ribonuclease T2-like"/>
    <property type="match status" value="1"/>
</dbReference>
<dbReference type="RefSeq" id="WP_238712888.1">
    <property type="nucleotide sequence ID" value="NZ_JAEPBH010000009.1"/>
</dbReference>
<dbReference type="AlphaFoldDB" id="A0A8K0V307"/>
<comment type="similarity">
    <text evidence="1 2">Belongs to the RNase T2 family.</text>
</comment>
<dbReference type="InterPro" id="IPR001568">
    <property type="entry name" value="RNase_T2-like"/>
</dbReference>
<proteinExistence type="inferred from homology"/>
<feature type="chain" id="PRO_5035427809" evidence="3">
    <location>
        <begin position="23"/>
        <end position="270"/>
    </location>
</feature>